<dbReference type="EMBL" id="MN094788">
    <property type="protein sequence ID" value="QDH83623.1"/>
    <property type="molecule type" value="Genomic_DNA"/>
</dbReference>
<evidence type="ECO:0000256" key="1">
    <source>
        <dbReference type="SAM" id="MobiDB-lite"/>
    </source>
</evidence>
<dbReference type="KEGG" id="vg:56136098"/>
<dbReference type="RefSeq" id="YP_009903822.1">
    <property type="nucleotide sequence ID" value="NC_049849.1"/>
</dbReference>
<proteinExistence type="predicted"/>
<feature type="compositionally biased region" description="Acidic residues" evidence="1">
    <location>
        <begin position="40"/>
        <end position="52"/>
    </location>
</feature>
<keyword evidence="3" id="KW-1185">Reference proteome</keyword>
<name>A0A514CT24_9CAUD</name>
<evidence type="ECO:0000313" key="2">
    <source>
        <dbReference type="EMBL" id="QDH83623.1"/>
    </source>
</evidence>
<evidence type="ECO:0000313" key="3">
    <source>
        <dbReference type="Proteomes" id="UP000320799"/>
    </source>
</evidence>
<dbReference type="GeneID" id="56136098"/>
<protein>
    <submittedName>
        <fullName evidence="2">Uncharacterized protein</fullName>
    </submittedName>
</protein>
<sequence length="241" mass="26108">MRIHSSKELDKRIRDLKNQIRDAKRTGDTEYANELQQELTDAEFERDGEDEAESLKGRDKVKAYAITQASAVDAMYQAVTSSEDPSVVTSDELETDGGKSMAFVIESMFPGVVSEVEDETIEGSADGAVADELANGADMEARVTAAADPKTAIMKAANRLAKGKISVEQADGLDMIHFSTDVSALTFLVELGKLGVQFLTKKPSQVVKHGTDLVMISQLPSGERFSMNVDRRGFLDIVAVG</sequence>
<organism evidence="2 3">
    <name type="scientific">Achromobacter phage Motura</name>
    <dbReference type="NCBI Taxonomy" id="2591403"/>
    <lineage>
        <taxon>Viruses</taxon>
        <taxon>Duplodnaviria</taxon>
        <taxon>Heunggongvirae</taxon>
        <taxon>Uroviricota</taxon>
        <taxon>Caudoviricetes</taxon>
        <taxon>Moturavirus</taxon>
        <taxon>Moturavirus motura</taxon>
    </lineage>
</organism>
<feature type="region of interest" description="Disordered" evidence="1">
    <location>
        <begin position="36"/>
        <end position="55"/>
    </location>
</feature>
<dbReference type="Proteomes" id="UP000320799">
    <property type="component" value="Segment"/>
</dbReference>
<reference evidence="2 3" key="1">
    <citation type="submission" date="2019-06" db="EMBL/GenBank/DDBJ databases">
        <authorList>
            <person name="Kincaid V.D."/>
            <person name="Fuller A."/>
            <person name="Hodges K."/>
            <person name="Bansal M."/>
            <person name="Essig J."/>
            <person name="Johnson A."/>
        </authorList>
    </citation>
    <scope>NUCLEOTIDE SEQUENCE [LARGE SCALE GENOMIC DNA]</scope>
</reference>
<accession>A0A514CT24</accession>